<evidence type="ECO:0000313" key="2">
    <source>
        <dbReference type="Proteomes" id="UP000016570"/>
    </source>
</evidence>
<sequence>MATSPNPIRMAKIVTVITKAYFRFDSISYLQLAINKLAETPAAYGVNVTK</sequence>
<proteinExistence type="predicted"/>
<keyword evidence="2" id="KW-1185">Reference proteome</keyword>
<protein>
    <submittedName>
        <fullName evidence="1">Uncharacterized protein</fullName>
    </submittedName>
</protein>
<dbReference type="AlphaFoldDB" id="U3BI00"/>
<dbReference type="STRING" id="1219065.VPR01S_03_01980"/>
<comment type="caution">
    <text evidence="1">The sequence shown here is derived from an EMBL/GenBank/DDBJ whole genome shotgun (WGS) entry which is preliminary data.</text>
</comment>
<evidence type="ECO:0000313" key="1">
    <source>
        <dbReference type="EMBL" id="GAD66288.1"/>
    </source>
</evidence>
<name>U3BI00_VIBPR</name>
<dbReference type="EMBL" id="BATJ01000003">
    <property type="protein sequence ID" value="GAD66288.1"/>
    <property type="molecule type" value="Genomic_DNA"/>
</dbReference>
<reference evidence="1 2" key="1">
    <citation type="submission" date="2013-09" db="EMBL/GenBank/DDBJ databases">
        <title>Whole genome shotgun sequence of Vibrio proteolyticus NBRC 13287.</title>
        <authorList>
            <person name="Isaki S."/>
            <person name="Hosoyama A."/>
            <person name="Numata M."/>
            <person name="Hashimoto M."/>
            <person name="Hosoyama Y."/>
            <person name="Tsuchikane K."/>
            <person name="Noguchi M."/>
            <person name="Hirakata S."/>
            <person name="Ichikawa N."/>
            <person name="Ohji S."/>
            <person name="Yamazoe A."/>
            <person name="Fujita N."/>
        </authorList>
    </citation>
    <scope>NUCLEOTIDE SEQUENCE [LARGE SCALE GENOMIC DNA]</scope>
    <source>
        <strain evidence="1 2">NBRC 13287</strain>
    </source>
</reference>
<accession>U3BI00</accession>
<organism evidence="1 2">
    <name type="scientific">Vibrio proteolyticus NBRC 13287</name>
    <dbReference type="NCBI Taxonomy" id="1219065"/>
    <lineage>
        <taxon>Bacteria</taxon>
        <taxon>Pseudomonadati</taxon>
        <taxon>Pseudomonadota</taxon>
        <taxon>Gammaproteobacteria</taxon>
        <taxon>Vibrionales</taxon>
        <taxon>Vibrionaceae</taxon>
        <taxon>Vibrio</taxon>
    </lineage>
</organism>
<dbReference type="Proteomes" id="UP000016570">
    <property type="component" value="Unassembled WGS sequence"/>
</dbReference>
<gene>
    <name evidence="1" type="ORF">VPR01S_03_01980</name>
</gene>